<dbReference type="InterPro" id="IPR008030">
    <property type="entry name" value="NmrA-like"/>
</dbReference>
<dbReference type="PANTHER" id="PTHR47129">
    <property type="entry name" value="QUINONE OXIDOREDUCTASE 2"/>
    <property type="match status" value="1"/>
</dbReference>
<accession>A0AAN4PJ34</accession>
<protein>
    <recommendedName>
        <fullName evidence="1">NmrA-like domain-containing protein</fullName>
    </recommendedName>
</protein>
<dbReference type="CDD" id="cd05269">
    <property type="entry name" value="TMR_SDR_a"/>
    <property type="match status" value="1"/>
</dbReference>
<sequence>MTLKYLITGATGGLGKEVLAYFEANRPSSEYAAASSRESNRKQFEERGIAFRHVDYDDPRTLDAAFPGVENLFFVSTNVFDNEKRIKQHRNFVEAAKRAGVKHVWYTSLAFGGLKSDSKAAIQQAHLQTEDLLRESGITFTSIREGVYADAFPLFMNWYPDTTTVSLPADGRCAFTLRKELGEANARLMLQGGHENEIVLLAAGETISFAEAVDVINETTGRNVRFQIVSPEEYVRLSAENDQGGKPAEFFQALVSWYGSIAQGEISHTDPLMKEVLGREPTTPREAIRGFLLENRDYTWHQNYVNNQSRPSSRPCWRSLLINMMDGAVSRDAVHPHNHHHCRLLDVVVVDGRILVQNGELLTMDEAEIVLEAQQRSRGLLTRAGLTERVQPRWPVE</sequence>
<dbReference type="Gene3D" id="3.90.25.10">
    <property type="entry name" value="UDP-galactose 4-epimerase, domain 1"/>
    <property type="match status" value="1"/>
</dbReference>
<organism evidence="2 3">
    <name type="scientific">Aspergillus lentulus</name>
    <dbReference type="NCBI Taxonomy" id="293939"/>
    <lineage>
        <taxon>Eukaryota</taxon>
        <taxon>Fungi</taxon>
        <taxon>Dikarya</taxon>
        <taxon>Ascomycota</taxon>
        <taxon>Pezizomycotina</taxon>
        <taxon>Eurotiomycetes</taxon>
        <taxon>Eurotiomycetidae</taxon>
        <taxon>Eurotiales</taxon>
        <taxon>Aspergillaceae</taxon>
        <taxon>Aspergillus</taxon>
        <taxon>Aspergillus subgen. Fumigati</taxon>
    </lineage>
</organism>
<proteinExistence type="predicted"/>
<dbReference type="Gene3D" id="3.40.50.720">
    <property type="entry name" value="NAD(P)-binding Rossmann-like Domain"/>
    <property type="match status" value="1"/>
</dbReference>
<dbReference type="SUPFAM" id="SSF51338">
    <property type="entry name" value="Composite domain of metallo-dependent hydrolases"/>
    <property type="match status" value="1"/>
</dbReference>
<dbReference type="EMBL" id="BCLY01000009">
    <property type="protein sequence ID" value="GAQ07569.1"/>
    <property type="molecule type" value="Genomic_DNA"/>
</dbReference>
<dbReference type="InterPro" id="IPR011059">
    <property type="entry name" value="Metal-dep_hydrolase_composite"/>
</dbReference>
<dbReference type="SUPFAM" id="SSF51735">
    <property type="entry name" value="NAD(P)-binding Rossmann-fold domains"/>
    <property type="match status" value="1"/>
</dbReference>
<dbReference type="InterPro" id="IPR036291">
    <property type="entry name" value="NAD(P)-bd_dom_sf"/>
</dbReference>
<evidence type="ECO:0000259" key="1">
    <source>
        <dbReference type="Pfam" id="PF05368"/>
    </source>
</evidence>
<evidence type="ECO:0000313" key="3">
    <source>
        <dbReference type="Proteomes" id="UP000051487"/>
    </source>
</evidence>
<gene>
    <name evidence="2" type="ORF">ALT_4890</name>
</gene>
<dbReference type="Proteomes" id="UP000051487">
    <property type="component" value="Unassembled WGS sequence"/>
</dbReference>
<dbReference type="InterPro" id="IPR052718">
    <property type="entry name" value="NmrA-type_oxidoreductase"/>
</dbReference>
<dbReference type="PANTHER" id="PTHR47129:SF1">
    <property type="entry name" value="NMRA-LIKE DOMAIN-CONTAINING PROTEIN"/>
    <property type="match status" value="1"/>
</dbReference>
<dbReference type="AlphaFoldDB" id="A0AAN4PJ34"/>
<dbReference type="Pfam" id="PF05368">
    <property type="entry name" value="NmrA"/>
    <property type="match status" value="1"/>
</dbReference>
<name>A0AAN4PJ34_ASPLE</name>
<evidence type="ECO:0000313" key="2">
    <source>
        <dbReference type="EMBL" id="GAQ07569.1"/>
    </source>
</evidence>
<dbReference type="GO" id="GO:0016810">
    <property type="term" value="F:hydrolase activity, acting on carbon-nitrogen (but not peptide) bonds"/>
    <property type="evidence" value="ECO:0007669"/>
    <property type="project" value="InterPro"/>
</dbReference>
<feature type="domain" description="NmrA-like" evidence="1">
    <location>
        <begin position="5"/>
        <end position="277"/>
    </location>
</feature>
<comment type="caution">
    <text evidence="2">The sequence shown here is derived from an EMBL/GenBank/DDBJ whole genome shotgun (WGS) entry which is preliminary data.</text>
</comment>
<reference evidence="2 3" key="1">
    <citation type="submission" date="2015-11" db="EMBL/GenBank/DDBJ databases">
        <title>Aspergillus lentulus strain IFM 54703T.</title>
        <authorList>
            <person name="Kusuya Y."/>
            <person name="Sakai K."/>
            <person name="Kamei K."/>
            <person name="Takahashi H."/>
            <person name="Yaguchi T."/>
        </authorList>
    </citation>
    <scope>NUCLEOTIDE SEQUENCE [LARGE SCALE GENOMIC DNA]</scope>
    <source>
        <strain evidence="2 3">IFM 54703</strain>
    </source>
</reference>